<protein>
    <submittedName>
        <fullName evidence="1">Uncharacterized protein</fullName>
    </submittedName>
</protein>
<accession>A0A1Y1HYM6</accession>
<proteinExistence type="predicted"/>
<keyword evidence="2" id="KW-1185">Reference proteome</keyword>
<evidence type="ECO:0000313" key="2">
    <source>
        <dbReference type="Proteomes" id="UP000054558"/>
    </source>
</evidence>
<reference evidence="1 2" key="1">
    <citation type="journal article" date="2014" name="Nat. Commun.">
        <title>Klebsormidium flaccidum genome reveals primary factors for plant terrestrial adaptation.</title>
        <authorList>
            <person name="Hori K."/>
            <person name="Maruyama F."/>
            <person name="Fujisawa T."/>
            <person name="Togashi T."/>
            <person name="Yamamoto N."/>
            <person name="Seo M."/>
            <person name="Sato S."/>
            <person name="Yamada T."/>
            <person name="Mori H."/>
            <person name="Tajima N."/>
            <person name="Moriyama T."/>
            <person name="Ikeuchi M."/>
            <person name="Watanabe M."/>
            <person name="Wada H."/>
            <person name="Kobayashi K."/>
            <person name="Saito M."/>
            <person name="Masuda T."/>
            <person name="Sasaki-Sekimoto Y."/>
            <person name="Mashiguchi K."/>
            <person name="Awai K."/>
            <person name="Shimojima M."/>
            <person name="Masuda S."/>
            <person name="Iwai M."/>
            <person name="Nobusawa T."/>
            <person name="Narise T."/>
            <person name="Kondo S."/>
            <person name="Saito H."/>
            <person name="Sato R."/>
            <person name="Murakawa M."/>
            <person name="Ihara Y."/>
            <person name="Oshima-Yamada Y."/>
            <person name="Ohtaka K."/>
            <person name="Satoh M."/>
            <person name="Sonobe K."/>
            <person name="Ishii M."/>
            <person name="Ohtani R."/>
            <person name="Kanamori-Sato M."/>
            <person name="Honoki R."/>
            <person name="Miyazaki D."/>
            <person name="Mochizuki H."/>
            <person name="Umetsu J."/>
            <person name="Higashi K."/>
            <person name="Shibata D."/>
            <person name="Kamiya Y."/>
            <person name="Sato N."/>
            <person name="Nakamura Y."/>
            <person name="Tabata S."/>
            <person name="Ida S."/>
            <person name="Kurokawa K."/>
            <person name="Ohta H."/>
        </authorList>
    </citation>
    <scope>NUCLEOTIDE SEQUENCE [LARGE SCALE GENOMIC DNA]</scope>
    <source>
        <strain evidence="1 2">NIES-2285</strain>
    </source>
</reference>
<organism evidence="1 2">
    <name type="scientific">Klebsormidium nitens</name>
    <name type="common">Green alga</name>
    <name type="synonym">Ulothrix nitens</name>
    <dbReference type="NCBI Taxonomy" id="105231"/>
    <lineage>
        <taxon>Eukaryota</taxon>
        <taxon>Viridiplantae</taxon>
        <taxon>Streptophyta</taxon>
        <taxon>Klebsormidiophyceae</taxon>
        <taxon>Klebsormidiales</taxon>
        <taxon>Klebsormidiaceae</taxon>
        <taxon>Klebsormidium</taxon>
    </lineage>
</organism>
<dbReference type="EMBL" id="DF237016">
    <property type="protein sequence ID" value="GAQ80968.1"/>
    <property type="molecule type" value="Genomic_DNA"/>
</dbReference>
<dbReference type="Proteomes" id="UP000054558">
    <property type="component" value="Unassembled WGS sequence"/>
</dbReference>
<name>A0A1Y1HYM6_KLENI</name>
<dbReference type="AlphaFoldDB" id="A0A1Y1HYM6"/>
<gene>
    <name evidence="1" type="ORF">KFL_000670260</name>
</gene>
<evidence type="ECO:0000313" key="1">
    <source>
        <dbReference type="EMBL" id="GAQ80968.1"/>
    </source>
</evidence>
<sequence>MLRLVRCKACDLPQLLSSNTAWAAVPVLRSCKCVRMPQPMGLGIAGDGLRAAPKYIRLSQKSAHHQRRAILGFCL</sequence>